<evidence type="ECO:0000313" key="4">
    <source>
        <dbReference type="Proteomes" id="UP000235916"/>
    </source>
</evidence>
<feature type="compositionally biased region" description="Basic and acidic residues" evidence="1">
    <location>
        <begin position="544"/>
        <end position="557"/>
    </location>
</feature>
<dbReference type="PANTHER" id="PTHR38731">
    <property type="entry name" value="LIPL45-RELATED LIPOPROTEIN-RELATED"/>
    <property type="match status" value="1"/>
</dbReference>
<protein>
    <recommendedName>
        <fullName evidence="5">FecR protein domain-containing protein</fullName>
    </recommendedName>
</protein>
<dbReference type="Proteomes" id="UP000235916">
    <property type="component" value="Unassembled WGS sequence"/>
</dbReference>
<dbReference type="InterPro" id="IPR046535">
    <property type="entry name" value="DUF6600"/>
</dbReference>
<evidence type="ECO:0000256" key="1">
    <source>
        <dbReference type="SAM" id="MobiDB-lite"/>
    </source>
</evidence>
<dbReference type="EMBL" id="POSP01000001">
    <property type="protein sequence ID" value="PND40306.1"/>
    <property type="molecule type" value="Genomic_DNA"/>
</dbReference>
<feature type="signal peptide" evidence="2">
    <location>
        <begin position="1"/>
        <end position="32"/>
    </location>
</feature>
<sequence>MSATAALAWAWRSWLCLACLVLGLSAWQPAHAQAAPGGDPPTRAGRVSEVIGEAWLFDAENKEWTRMTRNQTISEGDRLRTDDRSRVSLRVGSSSFWLDERSDLEISQLDEGRVLLMLAKGDLGLRLRSQEAVSEYKVMTREGLFFAEREGLYRVEQMDRGSRGFALQGRLRFESSKGEGTLPVWLQDGEQAEFWWAGGPRTERQRLQGDGFIDWLSAQSRAEGDSVNLGLSQRYVSPEMTGAEDLDRHGRWEQSPEYGAVWFPSVVVADWAPYRYGRWAWTRHWGWSWVDDAPWGFAPFHYGRWVSWNGRWCWSPGRYVARPVYAPALVAWVGGPAVSVGISIGGVRPPRPHYGWYPLAPREVYVPGFRHSPGYVARLNNHFDRDPVTVNKPRSNREIGGAISYLPGLGGPVRAMPVAEAGPVRSLPAPPARQDLAAVLPQRPNPAPGLDSAQGRNPAEVPWRNDNLGQRRREIQREAGADLPAREPREPREAREGRFNGPQRNEMGSSLPSREPVPGQNGPVQANPSPSAAPELPWRGGAARVERVERERERERANPSLPQVQPAQSPAAPMPQAQVQGQSEPAPRPWADRIGERGDRGDRGERAGPPRPERMPERQIERPPERPMERQIERPRSAEPAALPQRAPQAAPPQPAPRSEPQGPQRGHQDGPPRRNGDRRDMER</sequence>
<evidence type="ECO:0000256" key="2">
    <source>
        <dbReference type="SAM" id="SignalP"/>
    </source>
</evidence>
<feature type="region of interest" description="Disordered" evidence="1">
    <location>
        <begin position="441"/>
        <end position="684"/>
    </location>
</feature>
<feature type="compositionally biased region" description="Low complexity" evidence="1">
    <location>
        <begin position="559"/>
        <end position="580"/>
    </location>
</feature>
<keyword evidence="4" id="KW-1185">Reference proteome</keyword>
<organism evidence="3 4">
    <name type="scientific">Kinneretia aquatilis</name>
    <dbReference type="NCBI Taxonomy" id="2070761"/>
    <lineage>
        <taxon>Bacteria</taxon>
        <taxon>Pseudomonadati</taxon>
        <taxon>Pseudomonadota</taxon>
        <taxon>Betaproteobacteria</taxon>
        <taxon>Burkholderiales</taxon>
        <taxon>Sphaerotilaceae</taxon>
        <taxon>Roseateles</taxon>
    </lineage>
</organism>
<accession>A0A2N8L3Q0</accession>
<keyword evidence="2" id="KW-0732">Signal</keyword>
<gene>
    <name evidence="3" type="ORF">C1O66_02710</name>
</gene>
<dbReference type="Pfam" id="PF20245">
    <property type="entry name" value="DUF6600"/>
    <property type="match status" value="1"/>
</dbReference>
<feature type="compositionally biased region" description="Low complexity" evidence="1">
    <location>
        <begin position="638"/>
        <end position="649"/>
    </location>
</feature>
<feature type="chain" id="PRO_5014808845" description="FecR protein domain-containing protein" evidence="2">
    <location>
        <begin position="33"/>
        <end position="684"/>
    </location>
</feature>
<dbReference type="PANTHER" id="PTHR38731:SF3">
    <property type="entry name" value="BLL6125 PROTEIN"/>
    <property type="match status" value="1"/>
</dbReference>
<name>A0A2N8L3Q0_9BURK</name>
<comment type="caution">
    <text evidence="3">The sequence shown here is derived from an EMBL/GenBank/DDBJ whole genome shotgun (WGS) entry which is preliminary data.</text>
</comment>
<proteinExistence type="predicted"/>
<evidence type="ECO:0008006" key="5">
    <source>
        <dbReference type="Google" id="ProtNLM"/>
    </source>
</evidence>
<feature type="compositionally biased region" description="Basic and acidic residues" evidence="1">
    <location>
        <begin position="469"/>
        <end position="498"/>
    </location>
</feature>
<feature type="compositionally biased region" description="Basic and acidic residues" evidence="1">
    <location>
        <begin position="667"/>
        <end position="684"/>
    </location>
</feature>
<dbReference type="AlphaFoldDB" id="A0A2N8L3Q0"/>
<feature type="compositionally biased region" description="Basic and acidic residues" evidence="1">
    <location>
        <begin position="590"/>
        <end position="637"/>
    </location>
</feature>
<reference evidence="3 4" key="1">
    <citation type="submission" date="2018-01" db="EMBL/GenBank/DDBJ databases">
        <title>Draft genome sequence of Paucibacter aquatile CR182 isolated from freshwater of the Nakdong River.</title>
        <authorList>
            <person name="Choi A."/>
            <person name="Chung E.J."/>
        </authorList>
    </citation>
    <scope>NUCLEOTIDE SEQUENCE [LARGE SCALE GENOMIC DNA]</scope>
    <source>
        <strain evidence="3 4">CR182</strain>
    </source>
</reference>
<feature type="compositionally biased region" description="Polar residues" evidence="1">
    <location>
        <begin position="502"/>
        <end position="512"/>
    </location>
</feature>
<evidence type="ECO:0000313" key="3">
    <source>
        <dbReference type="EMBL" id="PND40306.1"/>
    </source>
</evidence>